<reference evidence="2 3" key="1">
    <citation type="submission" date="2019-07" db="EMBL/GenBank/DDBJ databases">
        <title>New species of Amycolatopsis and Streptomyces.</title>
        <authorList>
            <person name="Duangmal K."/>
            <person name="Teo W.F.A."/>
            <person name="Lipun K."/>
        </authorList>
    </citation>
    <scope>NUCLEOTIDE SEQUENCE [LARGE SCALE GENOMIC DNA]</scope>
    <source>
        <strain evidence="2 3">TISTR 2346</strain>
    </source>
</reference>
<accession>A0A5N8WBX0</accession>
<name>A0A5N8WBX0_9ACTN</name>
<feature type="region of interest" description="Disordered" evidence="1">
    <location>
        <begin position="204"/>
        <end position="232"/>
    </location>
</feature>
<dbReference type="Gene3D" id="3.40.50.300">
    <property type="entry name" value="P-loop containing nucleotide triphosphate hydrolases"/>
    <property type="match status" value="1"/>
</dbReference>
<dbReference type="SUPFAM" id="SSF52540">
    <property type="entry name" value="P-loop containing nucleoside triphosphate hydrolases"/>
    <property type="match status" value="1"/>
</dbReference>
<dbReference type="Pfam" id="PF13238">
    <property type="entry name" value="AAA_18"/>
    <property type="match status" value="1"/>
</dbReference>
<dbReference type="EMBL" id="VJZE01000386">
    <property type="protein sequence ID" value="MPY44980.1"/>
    <property type="molecule type" value="Genomic_DNA"/>
</dbReference>
<dbReference type="InterPro" id="IPR027417">
    <property type="entry name" value="P-loop_NTPase"/>
</dbReference>
<evidence type="ECO:0000313" key="3">
    <source>
        <dbReference type="Proteomes" id="UP000326979"/>
    </source>
</evidence>
<feature type="compositionally biased region" description="Low complexity" evidence="1">
    <location>
        <begin position="221"/>
        <end position="232"/>
    </location>
</feature>
<proteinExistence type="predicted"/>
<comment type="caution">
    <text evidence="2">The sequence shown here is derived from an EMBL/GenBank/DDBJ whole genome shotgun (WGS) entry which is preliminary data.</text>
</comment>
<gene>
    <name evidence="2" type="ORF">FNH04_35290</name>
</gene>
<evidence type="ECO:0000256" key="1">
    <source>
        <dbReference type="SAM" id="MobiDB-lite"/>
    </source>
</evidence>
<protein>
    <submittedName>
        <fullName evidence="2">AAA family ATPase</fullName>
    </submittedName>
</protein>
<evidence type="ECO:0000313" key="2">
    <source>
        <dbReference type="EMBL" id="MPY44980.1"/>
    </source>
</evidence>
<organism evidence="2 3">
    <name type="scientific">Streptomyces phyllanthi</name>
    <dbReference type="NCBI Taxonomy" id="1803180"/>
    <lineage>
        <taxon>Bacteria</taxon>
        <taxon>Bacillati</taxon>
        <taxon>Actinomycetota</taxon>
        <taxon>Actinomycetes</taxon>
        <taxon>Kitasatosporales</taxon>
        <taxon>Streptomycetaceae</taxon>
        <taxon>Streptomyces</taxon>
    </lineage>
</organism>
<dbReference type="Proteomes" id="UP000326979">
    <property type="component" value="Unassembled WGS sequence"/>
</dbReference>
<sequence>MILIGGTSNVGKSTVARAVAERLGFGCLSTDGLARHPGRPWRTPEREVPAHVAEHYASLTVDELITSVLGHYERLWSRIEDLIMERAAEGGGTGLVLEGSALWPVRVAELEVPRTAAVWLTADDAVVRARVHTAGRYETAADEEQRLMDKFLARTERYQALMIDDIGTLGLDRIDVGDGRPVAGLVDSVLAAVDAQHAVGRSGLSQPVASPAPGPASWRCPSGSGRSPRGRR</sequence>
<dbReference type="AlphaFoldDB" id="A0A5N8WBX0"/>
<keyword evidence="3" id="KW-1185">Reference proteome</keyword>